<evidence type="ECO:0000256" key="3">
    <source>
        <dbReference type="ARBA" id="ARBA00022723"/>
    </source>
</evidence>
<dbReference type="GO" id="GO:0005739">
    <property type="term" value="C:mitochondrion"/>
    <property type="evidence" value="ECO:0007669"/>
    <property type="project" value="TreeGrafter"/>
</dbReference>
<evidence type="ECO:0000313" key="8">
    <source>
        <dbReference type="EnsemblPlants" id="Bo1g010250.1"/>
    </source>
</evidence>
<dbReference type="InterPro" id="IPR001041">
    <property type="entry name" value="2Fe-2S_ferredoxin-type"/>
</dbReference>
<keyword evidence="2" id="KW-0001">2Fe-2S</keyword>
<dbReference type="EnsemblPlants" id="Bo1g010250.1">
    <property type="protein sequence ID" value="Bo1g010250.1"/>
    <property type="gene ID" value="Bo1g010250"/>
</dbReference>
<accession>A0A0D3A2K0</accession>
<dbReference type="GO" id="GO:0051537">
    <property type="term" value="F:2 iron, 2 sulfur cluster binding"/>
    <property type="evidence" value="ECO:0007669"/>
    <property type="project" value="UniProtKB-KW"/>
</dbReference>
<dbReference type="OMA" id="PSGKNDC"/>
<evidence type="ECO:0000256" key="2">
    <source>
        <dbReference type="ARBA" id="ARBA00022714"/>
    </source>
</evidence>
<dbReference type="Proteomes" id="UP000032141">
    <property type="component" value="Chromosome C1"/>
</dbReference>
<evidence type="ECO:0000313" key="9">
    <source>
        <dbReference type="Proteomes" id="UP000032141"/>
    </source>
</evidence>
<dbReference type="InterPro" id="IPR012675">
    <property type="entry name" value="Beta-grasp_dom_sf"/>
</dbReference>
<name>A0A0D3A2K0_BRAOL</name>
<keyword evidence="3" id="KW-0479">Metal-binding</keyword>
<proteinExistence type="inferred from homology"/>
<organism evidence="8 9">
    <name type="scientific">Brassica oleracea var. oleracea</name>
    <dbReference type="NCBI Taxonomy" id="109376"/>
    <lineage>
        <taxon>Eukaryota</taxon>
        <taxon>Viridiplantae</taxon>
        <taxon>Streptophyta</taxon>
        <taxon>Embryophyta</taxon>
        <taxon>Tracheophyta</taxon>
        <taxon>Spermatophyta</taxon>
        <taxon>Magnoliopsida</taxon>
        <taxon>eudicotyledons</taxon>
        <taxon>Gunneridae</taxon>
        <taxon>Pentapetalae</taxon>
        <taxon>rosids</taxon>
        <taxon>malvids</taxon>
        <taxon>Brassicales</taxon>
        <taxon>Brassicaceae</taxon>
        <taxon>Brassiceae</taxon>
        <taxon>Brassica</taxon>
    </lineage>
</organism>
<protein>
    <recommendedName>
        <fullName evidence="7">2Fe-2S ferredoxin-type domain-containing protein</fullName>
    </recommendedName>
</protein>
<dbReference type="GO" id="GO:0140647">
    <property type="term" value="P:P450-containing electron transport chain"/>
    <property type="evidence" value="ECO:0007669"/>
    <property type="project" value="InterPro"/>
</dbReference>
<dbReference type="InterPro" id="IPR001055">
    <property type="entry name" value="Adrenodoxin-like"/>
</dbReference>
<evidence type="ECO:0000259" key="7">
    <source>
        <dbReference type="Pfam" id="PF00111"/>
    </source>
</evidence>
<evidence type="ECO:0000256" key="4">
    <source>
        <dbReference type="ARBA" id="ARBA00023004"/>
    </source>
</evidence>
<comment type="cofactor">
    <cofactor evidence="6">
        <name>[2Fe-2S] cluster</name>
        <dbReference type="ChEBI" id="CHEBI:190135"/>
    </cofactor>
</comment>
<dbReference type="HOGENOM" id="CLU_082632_10_1_1"/>
<evidence type="ECO:0000256" key="1">
    <source>
        <dbReference type="ARBA" id="ARBA00010914"/>
    </source>
</evidence>
<dbReference type="RefSeq" id="XP_013595947.1">
    <property type="nucleotide sequence ID" value="XM_013740493.1"/>
</dbReference>
<dbReference type="eggNOG" id="ENOG502RXME">
    <property type="taxonomic scope" value="Eukaryota"/>
</dbReference>
<keyword evidence="9" id="KW-1185">Reference proteome</keyword>
<dbReference type="InterPro" id="IPR036010">
    <property type="entry name" value="2Fe-2S_ferredoxin-like_sf"/>
</dbReference>
<sequence length="168" mass="18300">MASLGFNLGFSFSGVKNRQVSVNGRARVISCCSSSSSEASQQGISTTKPPPEIELEFFGPKPGSDGTYPRDKAKAVSGEKLLRSIMQDSKIELYATYGKVMNCGGGGSCGTCIVEILDGRELLNQRTDTENKYLKKKPESWRLACQTIVGNKENSGKVVVQRIPQWKK</sequence>
<dbReference type="GO" id="GO:0046872">
    <property type="term" value="F:metal ion binding"/>
    <property type="evidence" value="ECO:0007669"/>
    <property type="project" value="UniProtKB-KW"/>
</dbReference>
<evidence type="ECO:0000256" key="6">
    <source>
        <dbReference type="ARBA" id="ARBA00034078"/>
    </source>
</evidence>
<dbReference type="Pfam" id="PF00111">
    <property type="entry name" value="Fer2"/>
    <property type="match status" value="1"/>
</dbReference>
<reference evidence="8" key="2">
    <citation type="submission" date="2015-03" db="UniProtKB">
        <authorList>
            <consortium name="EnsemblPlants"/>
        </authorList>
    </citation>
    <scope>IDENTIFICATION</scope>
</reference>
<dbReference type="PANTHER" id="PTHR23426:SF65">
    <property type="entry name" value="FERREDOXIN-2, MITOCHONDRIAL"/>
    <property type="match status" value="1"/>
</dbReference>
<dbReference type="SUPFAM" id="SSF54292">
    <property type="entry name" value="2Fe-2S ferredoxin-like"/>
    <property type="match status" value="1"/>
</dbReference>
<comment type="similarity">
    <text evidence="1">Belongs to the adrenodoxin/putidaredoxin family.</text>
</comment>
<keyword evidence="4" id="KW-0408">Iron</keyword>
<dbReference type="GeneID" id="106304102"/>
<dbReference type="KEGG" id="boe:106304102"/>
<dbReference type="GO" id="GO:0009055">
    <property type="term" value="F:electron transfer activity"/>
    <property type="evidence" value="ECO:0007669"/>
    <property type="project" value="TreeGrafter"/>
</dbReference>
<dbReference type="Gene3D" id="3.10.20.30">
    <property type="match status" value="1"/>
</dbReference>
<keyword evidence="5" id="KW-0411">Iron-sulfur</keyword>
<reference evidence="8 9" key="1">
    <citation type="journal article" date="2014" name="Genome Biol.">
        <title>Transcriptome and methylome profiling reveals relics of genome dominance in the mesopolyploid Brassica oleracea.</title>
        <authorList>
            <person name="Parkin I.A."/>
            <person name="Koh C."/>
            <person name="Tang H."/>
            <person name="Robinson S.J."/>
            <person name="Kagale S."/>
            <person name="Clarke W.E."/>
            <person name="Town C.D."/>
            <person name="Nixon J."/>
            <person name="Krishnakumar V."/>
            <person name="Bidwell S.L."/>
            <person name="Denoeud F."/>
            <person name="Belcram H."/>
            <person name="Links M.G."/>
            <person name="Just J."/>
            <person name="Clarke C."/>
            <person name="Bender T."/>
            <person name="Huebert T."/>
            <person name="Mason A.S."/>
            <person name="Pires J.C."/>
            <person name="Barker G."/>
            <person name="Moore J."/>
            <person name="Walley P.G."/>
            <person name="Manoli S."/>
            <person name="Batley J."/>
            <person name="Edwards D."/>
            <person name="Nelson M.N."/>
            <person name="Wang X."/>
            <person name="Paterson A.H."/>
            <person name="King G."/>
            <person name="Bancroft I."/>
            <person name="Chalhoub B."/>
            <person name="Sharpe A.G."/>
        </authorList>
    </citation>
    <scope>NUCLEOTIDE SEQUENCE</scope>
    <source>
        <strain evidence="8 9">cv. TO1000</strain>
    </source>
</reference>
<dbReference type="Gramene" id="Bo1g010250.1">
    <property type="protein sequence ID" value="Bo1g010250.1"/>
    <property type="gene ID" value="Bo1g010250"/>
</dbReference>
<dbReference type="PANTHER" id="PTHR23426">
    <property type="entry name" value="FERREDOXIN/ADRENODOXIN"/>
    <property type="match status" value="1"/>
</dbReference>
<dbReference type="STRING" id="109376.A0A0D3A2K0"/>
<dbReference type="AlphaFoldDB" id="A0A0D3A2K0"/>
<feature type="domain" description="2Fe-2S ferredoxin-type" evidence="7">
    <location>
        <begin position="101"/>
        <end position="149"/>
    </location>
</feature>
<evidence type="ECO:0000256" key="5">
    <source>
        <dbReference type="ARBA" id="ARBA00023014"/>
    </source>
</evidence>